<dbReference type="InterPro" id="IPR036527">
    <property type="entry name" value="SCP2_sterol-bd_dom_sf"/>
</dbReference>
<sequence>MPAAELRMWCVRDWRRPRAMTRLVTVAELSGNYEIRRFGAVSEGKDGYAEAEAWSRAVSFGFHESTRAPEHVAKSLATYEADGRVLTGVYQTGAVAPSSMPATVPVATFATFRKTLNIGFGRMLESQMVTSVTVRTSHRRRGLLRRMMSEDLRLAKEDGIAMAALTASEGAIYGRFGYGVSSFERAVKVDTTARFNLRHLPSGSVEIADPKALLQLAPEVFERVHRLTPGSIGRQDWYRQLASGSLARDGKEDPAIKVALHYGPGGDIDGYVSYKFLGWDTEPYTVEVVDLLAGSNDAYLELWQFLGAIDLVERVSWNEAPIDDPLAWALEDPRCIDSSDSRDMLWLRILDAAKALEARHYPVDGRLVFAVADPLGLTAGRYALNVDGGQAAVERLPDAAQADLALDVSALSSIYLGGVCPVTLAAAGRITENTPGAALKARQMFAVERATHCLTHF</sequence>
<dbReference type="EMBL" id="BMKU01000001">
    <property type="protein sequence ID" value="GGG86822.1"/>
    <property type="molecule type" value="Genomic_DNA"/>
</dbReference>
<organism evidence="6 7">
    <name type="scientific">Pseudarthrobacter polychromogenes</name>
    <dbReference type="NCBI Taxonomy" id="1676"/>
    <lineage>
        <taxon>Bacteria</taxon>
        <taxon>Bacillati</taxon>
        <taxon>Actinomycetota</taxon>
        <taxon>Actinomycetes</taxon>
        <taxon>Micrococcales</taxon>
        <taxon>Micrococcaceae</taxon>
        <taxon>Pseudarthrobacter</taxon>
    </lineage>
</organism>
<dbReference type="Gene3D" id="3.40.630.30">
    <property type="match status" value="2"/>
</dbReference>
<dbReference type="Pfam" id="PF17668">
    <property type="entry name" value="Acetyltransf_17"/>
    <property type="match status" value="1"/>
</dbReference>
<dbReference type="PANTHER" id="PTHR37817:SF1">
    <property type="entry name" value="N-ACETYLTRANSFERASE EIS"/>
    <property type="match status" value="1"/>
</dbReference>
<proteinExistence type="inferred from homology"/>
<dbReference type="HAMAP" id="MF_01812">
    <property type="entry name" value="Eis"/>
    <property type="match status" value="1"/>
</dbReference>
<evidence type="ECO:0000256" key="1">
    <source>
        <dbReference type="ARBA" id="ARBA00022679"/>
    </source>
</evidence>
<dbReference type="NCBIfam" id="NF002369">
    <property type="entry name" value="PRK01346.1-6"/>
    <property type="match status" value="1"/>
</dbReference>
<dbReference type="InterPro" id="IPR025559">
    <property type="entry name" value="Eis_dom"/>
</dbReference>
<evidence type="ECO:0000256" key="3">
    <source>
        <dbReference type="HAMAP-Rule" id="MF_01812"/>
    </source>
</evidence>
<feature type="binding site" evidence="3">
    <location>
        <begin position="168"/>
        <end position="169"/>
    </location>
    <ligand>
        <name>acetyl-CoA</name>
        <dbReference type="ChEBI" id="CHEBI:57288"/>
    </ligand>
</feature>
<dbReference type="Pfam" id="PF13530">
    <property type="entry name" value="SCP2_2"/>
    <property type="match status" value="1"/>
</dbReference>
<dbReference type="SUPFAM" id="SSF55718">
    <property type="entry name" value="SCP-like"/>
    <property type="match status" value="1"/>
</dbReference>
<evidence type="ECO:0000259" key="5">
    <source>
        <dbReference type="Pfam" id="PF17668"/>
    </source>
</evidence>
<dbReference type="InterPro" id="IPR051554">
    <property type="entry name" value="Acetyltransferase_Eis"/>
</dbReference>
<feature type="domain" description="Eis-like acetyltransferase" evidence="5">
    <location>
        <begin position="230"/>
        <end position="349"/>
    </location>
</feature>
<evidence type="ECO:0000256" key="2">
    <source>
        <dbReference type="ARBA" id="ARBA00023315"/>
    </source>
</evidence>
<dbReference type="InterPro" id="IPR022902">
    <property type="entry name" value="NAcTrfase_Eis"/>
</dbReference>
<keyword evidence="1 3" id="KW-0808">Transferase</keyword>
<comment type="subunit">
    <text evidence="3">Homohexamer; trimer of dimers.</text>
</comment>
<keyword evidence="2 3" id="KW-0012">Acyltransferase</keyword>
<dbReference type="InterPro" id="IPR041380">
    <property type="entry name" value="Acetyltransf_17"/>
</dbReference>
<feature type="active site" description="Proton donor" evidence="3">
    <location>
        <position position="173"/>
    </location>
</feature>
<dbReference type="Proteomes" id="UP000596938">
    <property type="component" value="Unassembled WGS sequence"/>
</dbReference>
<name>A0ABQ1XAH8_9MICC</name>
<feature type="binding site" evidence="3">
    <location>
        <begin position="140"/>
        <end position="145"/>
    </location>
    <ligand>
        <name>acetyl-CoA</name>
        <dbReference type="ChEBI" id="CHEBI:57288"/>
    </ligand>
</feature>
<evidence type="ECO:0000313" key="6">
    <source>
        <dbReference type="EMBL" id="GGG86822.1"/>
    </source>
</evidence>
<dbReference type="Gene3D" id="3.30.1050.10">
    <property type="entry name" value="SCP2 sterol-binding domain"/>
    <property type="match status" value="1"/>
</dbReference>
<evidence type="ECO:0000313" key="7">
    <source>
        <dbReference type="Proteomes" id="UP000596938"/>
    </source>
</evidence>
<feature type="active site" description="Proton acceptor; via carboxylate" evidence="3">
    <location>
        <position position="457"/>
    </location>
</feature>
<dbReference type="InterPro" id="IPR016181">
    <property type="entry name" value="Acyl_CoA_acyltransferase"/>
</dbReference>
<dbReference type="SUPFAM" id="SSF55729">
    <property type="entry name" value="Acyl-CoA N-acyltransferases (Nat)"/>
    <property type="match status" value="1"/>
</dbReference>
<dbReference type="Pfam" id="PF13527">
    <property type="entry name" value="Acetyltransf_9"/>
    <property type="match status" value="1"/>
</dbReference>
<dbReference type="PANTHER" id="PTHR37817">
    <property type="entry name" value="N-ACETYLTRANSFERASE EIS"/>
    <property type="match status" value="1"/>
</dbReference>
<feature type="binding site" evidence="3">
    <location>
        <begin position="132"/>
        <end position="134"/>
    </location>
    <ligand>
        <name>acetyl-CoA</name>
        <dbReference type="ChEBI" id="CHEBI:57288"/>
    </ligand>
</feature>
<gene>
    <name evidence="6" type="ORF">GCM10011577_06040</name>
</gene>
<keyword evidence="7" id="KW-1185">Reference proteome</keyword>
<feature type="domain" description="Enhanced intracellular survival protein" evidence="4">
    <location>
        <begin position="354"/>
        <end position="453"/>
    </location>
</feature>
<evidence type="ECO:0000259" key="4">
    <source>
        <dbReference type="Pfam" id="PF13530"/>
    </source>
</evidence>
<protein>
    <submittedName>
        <fullName evidence="6">UPF0256 protein</fullName>
    </submittedName>
</protein>
<reference evidence="7" key="1">
    <citation type="journal article" date="2019" name="Int. J. Syst. Evol. Microbiol.">
        <title>The Global Catalogue of Microorganisms (GCM) 10K type strain sequencing project: providing services to taxonomists for standard genome sequencing and annotation.</title>
        <authorList>
            <consortium name="The Broad Institute Genomics Platform"/>
            <consortium name="The Broad Institute Genome Sequencing Center for Infectious Disease"/>
            <person name="Wu L."/>
            <person name="Ma J."/>
        </authorList>
    </citation>
    <scope>NUCLEOTIDE SEQUENCE [LARGE SCALE GENOMIC DNA]</scope>
    <source>
        <strain evidence="7">CGMCC 1.1927</strain>
    </source>
</reference>
<comment type="similarity">
    <text evidence="3">Belongs to the acetyltransferase Eis family.</text>
</comment>
<comment type="caution">
    <text evidence="6">The sequence shown here is derived from an EMBL/GenBank/DDBJ whole genome shotgun (WGS) entry which is preliminary data.</text>
</comment>
<accession>A0ABQ1XAH8</accession>